<evidence type="ECO:0000256" key="6">
    <source>
        <dbReference type="RuleBase" id="RU361277"/>
    </source>
</evidence>
<dbReference type="InterPro" id="IPR013149">
    <property type="entry name" value="ADH-like_C"/>
</dbReference>
<evidence type="ECO:0000313" key="9">
    <source>
        <dbReference type="Proteomes" id="UP001431784"/>
    </source>
</evidence>
<evidence type="ECO:0000256" key="3">
    <source>
        <dbReference type="ARBA" id="ARBA00022723"/>
    </source>
</evidence>
<dbReference type="InterPro" id="IPR013154">
    <property type="entry name" value="ADH-like_N"/>
</dbReference>
<evidence type="ECO:0000259" key="7">
    <source>
        <dbReference type="SMART" id="SM00829"/>
    </source>
</evidence>
<reference evidence="8" key="1">
    <citation type="submission" date="2023-02" db="EMBL/GenBank/DDBJ databases">
        <title>Description of Roseinatronobacter alkalisoli sp. nov., an alkaliphilic bacerium isolated from soda soil.</title>
        <authorList>
            <person name="Wei W."/>
        </authorList>
    </citation>
    <scope>NUCLEOTIDE SEQUENCE</scope>
    <source>
        <strain evidence="8">HJB301</strain>
    </source>
</reference>
<keyword evidence="4 6" id="KW-0862">Zinc</keyword>
<dbReference type="SUPFAM" id="SSF50129">
    <property type="entry name" value="GroES-like"/>
    <property type="match status" value="1"/>
</dbReference>
<name>A0ABT5TDZ9_9RHOB</name>
<dbReference type="InterPro" id="IPR020843">
    <property type="entry name" value="ER"/>
</dbReference>
<comment type="similarity">
    <text evidence="2 6">Belongs to the zinc-containing alcohol dehydrogenase family.</text>
</comment>
<evidence type="ECO:0000256" key="4">
    <source>
        <dbReference type="ARBA" id="ARBA00022833"/>
    </source>
</evidence>
<comment type="cofactor">
    <cofactor evidence="1 6">
        <name>Zn(2+)</name>
        <dbReference type="ChEBI" id="CHEBI:29105"/>
    </cofactor>
</comment>
<evidence type="ECO:0000256" key="1">
    <source>
        <dbReference type="ARBA" id="ARBA00001947"/>
    </source>
</evidence>
<dbReference type="Pfam" id="PF00107">
    <property type="entry name" value="ADH_zinc_N"/>
    <property type="match status" value="1"/>
</dbReference>
<dbReference type="InterPro" id="IPR011032">
    <property type="entry name" value="GroES-like_sf"/>
</dbReference>
<gene>
    <name evidence="8" type="ORF">PUT78_19940</name>
</gene>
<dbReference type="CDD" id="cd08232">
    <property type="entry name" value="idonate-5-DH"/>
    <property type="match status" value="1"/>
</dbReference>
<dbReference type="Proteomes" id="UP001431784">
    <property type="component" value="Unassembled WGS sequence"/>
</dbReference>
<dbReference type="SMART" id="SM00829">
    <property type="entry name" value="PKS_ER"/>
    <property type="match status" value="1"/>
</dbReference>
<keyword evidence="5" id="KW-0560">Oxidoreductase</keyword>
<dbReference type="Gene3D" id="3.90.180.10">
    <property type="entry name" value="Medium-chain alcohol dehydrogenases, catalytic domain"/>
    <property type="match status" value="1"/>
</dbReference>
<evidence type="ECO:0000256" key="5">
    <source>
        <dbReference type="ARBA" id="ARBA00023002"/>
    </source>
</evidence>
<proteinExistence type="inferred from homology"/>
<sequence length="343" mass="36352">MTKACRLHGRNDLRIEDVALADPGPGEALVRLGAGGICGSDLHYYHDGGFGPIRVREPIILGHEASGTIEAIGAGVNLTVGQKVALNPSRPCHDCTYCRDGLFQHCLNMRFNGSALRMPHEQGFFRERMVVNAAQCVPVPDTTSLSEAACAEPLAVCLHALGQAPDLAGRRVMVTGAGPIGVLCVALARRAGAAEIVVTDLQDLPLKVARTMGATDGINVADAPEQTARFEADKGYFDVTFECSAAAPALRAAIACTRPRGTVIQLGVAGDLTIPINLLVGKEIRLHGTHRFHQEFLQAVELISTGTIDVTPMISATLPMERAQDAIGLAGDRSRAVKVHITF</sequence>
<evidence type="ECO:0000256" key="2">
    <source>
        <dbReference type="ARBA" id="ARBA00008072"/>
    </source>
</evidence>
<organism evidence="8 9">
    <name type="scientific">Roseinatronobacter alkalisoli</name>
    <dbReference type="NCBI Taxonomy" id="3028235"/>
    <lineage>
        <taxon>Bacteria</taxon>
        <taxon>Pseudomonadati</taxon>
        <taxon>Pseudomonadota</taxon>
        <taxon>Alphaproteobacteria</taxon>
        <taxon>Rhodobacterales</taxon>
        <taxon>Paracoccaceae</taxon>
        <taxon>Roseinatronobacter</taxon>
    </lineage>
</organism>
<keyword evidence="9" id="KW-1185">Reference proteome</keyword>
<keyword evidence="3 6" id="KW-0479">Metal-binding</keyword>
<dbReference type="EMBL" id="JAQZSM010000031">
    <property type="protein sequence ID" value="MDD7973349.1"/>
    <property type="molecule type" value="Genomic_DNA"/>
</dbReference>
<comment type="caution">
    <text evidence="8">The sequence shown here is derived from an EMBL/GenBank/DDBJ whole genome shotgun (WGS) entry which is preliminary data.</text>
</comment>
<dbReference type="InterPro" id="IPR002328">
    <property type="entry name" value="ADH_Zn_CS"/>
</dbReference>
<dbReference type="PANTHER" id="PTHR43161:SF9">
    <property type="entry name" value="SORBITOL DEHYDROGENASE"/>
    <property type="match status" value="1"/>
</dbReference>
<dbReference type="Gene3D" id="3.40.50.720">
    <property type="entry name" value="NAD(P)-binding Rossmann-like Domain"/>
    <property type="match status" value="1"/>
</dbReference>
<dbReference type="SUPFAM" id="SSF51735">
    <property type="entry name" value="NAD(P)-binding Rossmann-fold domains"/>
    <property type="match status" value="1"/>
</dbReference>
<evidence type="ECO:0000313" key="8">
    <source>
        <dbReference type="EMBL" id="MDD7973349.1"/>
    </source>
</evidence>
<feature type="domain" description="Enoyl reductase (ER)" evidence="7">
    <location>
        <begin position="9"/>
        <end position="341"/>
    </location>
</feature>
<dbReference type="InterPro" id="IPR036291">
    <property type="entry name" value="NAD(P)-bd_dom_sf"/>
</dbReference>
<dbReference type="PROSITE" id="PS00059">
    <property type="entry name" value="ADH_ZINC"/>
    <property type="match status" value="1"/>
</dbReference>
<accession>A0ABT5TDZ9</accession>
<dbReference type="Pfam" id="PF08240">
    <property type="entry name" value="ADH_N"/>
    <property type="match status" value="1"/>
</dbReference>
<protein>
    <submittedName>
        <fullName evidence="8">L-idonate 5-dehydrogenase</fullName>
    </submittedName>
</protein>
<dbReference type="PANTHER" id="PTHR43161">
    <property type="entry name" value="SORBITOL DEHYDROGENASE"/>
    <property type="match status" value="1"/>
</dbReference>